<dbReference type="Proteomes" id="UP000077013">
    <property type="component" value="Unassembled WGS sequence"/>
</dbReference>
<reference evidence="1 2" key="1">
    <citation type="submission" date="2016-02" db="EMBL/GenBank/DDBJ databases">
        <title>Ulvibacter sp. LPB0005, isolated from Thais luteostoma.</title>
        <authorList>
            <person name="Shin S.-K."/>
            <person name="Yi H."/>
        </authorList>
    </citation>
    <scope>NUCLEOTIDE SEQUENCE [LARGE SCALE GENOMIC DNA]</scope>
    <source>
        <strain evidence="1 2">LPB0005</strain>
    </source>
</reference>
<accession>A0A167KFS8</accession>
<protein>
    <recommendedName>
        <fullName evidence="3">HNH nuclease domain-containing protein</fullName>
    </recommendedName>
</protein>
<dbReference type="Gene3D" id="1.10.30.50">
    <property type="match status" value="1"/>
</dbReference>
<comment type="caution">
    <text evidence="1">The sequence shown here is derived from an EMBL/GenBank/DDBJ whole genome shotgun (WGS) entry which is preliminary data.</text>
</comment>
<name>A0A167KFS8_9FLAO</name>
<dbReference type="RefSeq" id="WP_068588244.1">
    <property type="nucleotide sequence ID" value="NZ_LRXL01000001.1"/>
</dbReference>
<dbReference type="EMBL" id="LRXL01000001">
    <property type="protein sequence ID" value="OAB81846.1"/>
    <property type="molecule type" value="Genomic_DNA"/>
</dbReference>
<dbReference type="OrthoDB" id="9816185at2"/>
<gene>
    <name evidence="1" type="ORF">ULVI_00485</name>
</gene>
<sequence length="387" mass="45329">MISLRECCGNIEEIEKEHTSFIILQIEPIVDFYIELFQLIEVFTLKTKNNKIIESVKHIGYLSAGKKKSLLQPLFKKKDFIKTISDYKNVKFDNKLTFERRMIPGILNSLNILKEDLKDILAMKVYDDSYYKVRLKKIYFILLDDISFLFTKIFNYKWFISQGPDTPWNAYKLTSRLGINICPYCNRQYTFTVSSSNSHTTRPELDHFLHKGENPLFALSFYNLIPSCTVCNRDLKGSIPFEANTHFSPYDENPKHGFLNYNYKPLTYDGSVGLTDEIIIELEINDPSKTILTKKLQSNIDVFKYEDIAIHHRDVAQEIIRKRYFSEDNYIQILQDTFPEANLSLEEAYRYAYGNFYAEKDFAKRPLAKLTKDIAINVGSVHQYNTE</sequence>
<evidence type="ECO:0000313" key="1">
    <source>
        <dbReference type="EMBL" id="OAB81846.1"/>
    </source>
</evidence>
<dbReference type="STRING" id="1763537.ULVI_00485"/>
<organism evidence="1 2">
    <name type="scientific">Cochleicola gelatinilyticus</name>
    <dbReference type="NCBI Taxonomy" id="1763537"/>
    <lineage>
        <taxon>Bacteria</taxon>
        <taxon>Pseudomonadati</taxon>
        <taxon>Bacteroidota</taxon>
        <taxon>Flavobacteriia</taxon>
        <taxon>Flavobacteriales</taxon>
        <taxon>Flavobacteriaceae</taxon>
        <taxon>Cochleicola</taxon>
    </lineage>
</organism>
<evidence type="ECO:0008006" key="3">
    <source>
        <dbReference type="Google" id="ProtNLM"/>
    </source>
</evidence>
<keyword evidence="2" id="KW-1185">Reference proteome</keyword>
<evidence type="ECO:0000313" key="2">
    <source>
        <dbReference type="Proteomes" id="UP000077013"/>
    </source>
</evidence>
<dbReference type="AlphaFoldDB" id="A0A167KFS8"/>
<proteinExistence type="predicted"/>